<dbReference type="AlphaFoldDB" id="A0A485ANR0"/>
<proteinExistence type="predicted"/>
<keyword evidence="2" id="KW-1185">Reference proteome</keyword>
<evidence type="ECO:0000313" key="2">
    <source>
        <dbReference type="Proteomes" id="UP000401081"/>
    </source>
</evidence>
<name>A0A485ANR0_KLUCR</name>
<dbReference type="Proteomes" id="UP000401081">
    <property type="component" value="Unassembled WGS sequence"/>
</dbReference>
<dbReference type="EMBL" id="CAADJD010000018">
    <property type="protein sequence ID" value="VFS63247.1"/>
    <property type="molecule type" value="Genomic_DNA"/>
</dbReference>
<protein>
    <submittedName>
        <fullName evidence="1">Cobyrinic acid a,c-diamide synthase</fullName>
    </submittedName>
</protein>
<organism evidence="1 2">
    <name type="scientific">Kluyvera cryocrescens</name>
    <name type="common">Kluyvera citrophila</name>
    <dbReference type="NCBI Taxonomy" id="580"/>
    <lineage>
        <taxon>Bacteria</taxon>
        <taxon>Pseudomonadati</taxon>
        <taxon>Pseudomonadota</taxon>
        <taxon>Gammaproteobacteria</taxon>
        <taxon>Enterobacterales</taxon>
        <taxon>Enterobacteriaceae</taxon>
        <taxon>Kluyvera</taxon>
    </lineage>
</organism>
<reference evidence="1 2" key="1">
    <citation type="submission" date="2019-03" db="EMBL/GenBank/DDBJ databases">
        <authorList>
            <consortium name="Pathogen Informatics"/>
        </authorList>
    </citation>
    <scope>NUCLEOTIDE SEQUENCE [LARGE SCALE GENOMIC DNA]</scope>
    <source>
        <strain evidence="1 2">NCTC12993</strain>
    </source>
</reference>
<dbReference type="PROSITE" id="PS51274">
    <property type="entry name" value="GATASE_COBBQ"/>
    <property type="match status" value="1"/>
</dbReference>
<gene>
    <name evidence="1" type="ORF">NCTC12993_02544</name>
</gene>
<evidence type="ECO:0000313" key="1">
    <source>
        <dbReference type="EMBL" id="VFS63247.1"/>
    </source>
</evidence>
<sequence length="42" mass="4741">MLWLGGGYPELHARALAANTPMLEHLRAAHQRVWQFTRNAVG</sequence>
<accession>A0A485ANR0</accession>